<dbReference type="AlphaFoldDB" id="F4XM18"/>
<dbReference type="InterPro" id="IPR025959">
    <property type="entry name" value="Winged_HTH_dom"/>
</dbReference>
<accession>F4XM18</accession>
<gene>
    <name evidence="2" type="ORF">LYNGBM3L_18090</name>
</gene>
<dbReference type="InterPro" id="IPR009057">
    <property type="entry name" value="Homeodomain-like_sf"/>
</dbReference>
<dbReference type="Pfam" id="PF13592">
    <property type="entry name" value="HTH_33"/>
    <property type="match status" value="1"/>
</dbReference>
<dbReference type="SUPFAM" id="SSF46689">
    <property type="entry name" value="Homeodomain-like"/>
    <property type="match status" value="1"/>
</dbReference>
<evidence type="ECO:0000259" key="1">
    <source>
        <dbReference type="Pfam" id="PF13592"/>
    </source>
</evidence>
<feature type="domain" description="Winged helix-turn helix" evidence="1">
    <location>
        <begin position="90"/>
        <end position="135"/>
    </location>
</feature>
<dbReference type="Pfam" id="PF13384">
    <property type="entry name" value="HTH_23"/>
    <property type="match status" value="1"/>
</dbReference>
<dbReference type="eggNOG" id="COG3415">
    <property type="taxonomic scope" value="Bacteria"/>
</dbReference>
<dbReference type="EMBL" id="GL890838">
    <property type="protein sequence ID" value="EGJ34367.1"/>
    <property type="molecule type" value="Genomic_DNA"/>
</dbReference>
<evidence type="ECO:0000313" key="2">
    <source>
        <dbReference type="EMBL" id="EGJ34367.1"/>
    </source>
</evidence>
<evidence type="ECO:0000313" key="3">
    <source>
        <dbReference type="Proteomes" id="UP000003959"/>
    </source>
</evidence>
<name>F4XM18_9CYAN</name>
<dbReference type="RefSeq" id="WP_008180461.1">
    <property type="nucleotide sequence ID" value="NZ_GL890838.1"/>
</dbReference>
<keyword evidence="3" id="KW-1185">Reference proteome</keyword>
<protein>
    <submittedName>
        <fullName evidence="2">Transposase</fullName>
    </submittedName>
</protein>
<dbReference type="Proteomes" id="UP000003959">
    <property type="component" value="Unassembled WGS sequence"/>
</dbReference>
<sequence length="138" mass="16287">MTLEELMASNRDPIELKRAIAMKMRLQGLKHREIQPVLGVQSSYISRWERRNREQGVKGLELAYKESLGYLKHSQSTEVIQRIKSKTQTTVWEVMDYIEQSYGVVYCSLQSYYELLKKAGMSWHKGKKAMQRCDPWRI</sequence>
<proteinExistence type="predicted"/>
<reference evidence="3" key="1">
    <citation type="journal article" date="2011" name="Proc. Natl. Acad. Sci. U.S.A.">
        <title>Genomic insights into the physiology and ecology of the marine filamentous cyanobacterium Lyngbya majuscula.</title>
        <authorList>
            <person name="Jones A.C."/>
            <person name="Monroe E.A."/>
            <person name="Podell S."/>
            <person name="Hess W.R."/>
            <person name="Klages S."/>
            <person name="Esquenazi E."/>
            <person name="Niessen S."/>
            <person name="Hoover H."/>
            <person name="Rothmann M."/>
            <person name="Lasken R.S."/>
            <person name="Yates J.R.III."/>
            <person name="Reinhardt R."/>
            <person name="Kube M."/>
            <person name="Burkart M.D."/>
            <person name="Allen E.E."/>
            <person name="Dorrestein P.C."/>
            <person name="Gerwick W.H."/>
            <person name="Gerwick L."/>
        </authorList>
    </citation>
    <scope>NUCLEOTIDE SEQUENCE [LARGE SCALE GENOMIC DNA]</scope>
    <source>
        <strain evidence="3">3L</strain>
    </source>
</reference>
<dbReference type="OrthoDB" id="465657at2"/>
<dbReference type="HOGENOM" id="CLU_132136_0_0_3"/>
<organism evidence="2 3">
    <name type="scientific">Moorena producens 3L</name>
    <dbReference type="NCBI Taxonomy" id="489825"/>
    <lineage>
        <taxon>Bacteria</taxon>
        <taxon>Bacillati</taxon>
        <taxon>Cyanobacteriota</taxon>
        <taxon>Cyanophyceae</taxon>
        <taxon>Coleofasciculales</taxon>
        <taxon>Coleofasciculaceae</taxon>
        <taxon>Moorena</taxon>
    </lineage>
</organism>